<accession>A0ABD3QA56</accession>
<feature type="region of interest" description="Disordered" evidence="1">
    <location>
        <begin position="1003"/>
        <end position="1060"/>
    </location>
</feature>
<feature type="compositionally biased region" description="Polar residues" evidence="1">
    <location>
        <begin position="1040"/>
        <end position="1057"/>
    </location>
</feature>
<feature type="compositionally biased region" description="Pro residues" evidence="1">
    <location>
        <begin position="500"/>
        <end position="524"/>
    </location>
</feature>
<feature type="compositionally biased region" description="Pro residues" evidence="1">
    <location>
        <begin position="723"/>
        <end position="733"/>
    </location>
</feature>
<feature type="compositionally biased region" description="Low complexity" evidence="1">
    <location>
        <begin position="847"/>
        <end position="876"/>
    </location>
</feature>
<reference evidence="2 3" key="1">
    <citation type="journal article" date="2020" name="G3 (Bethesda)">
        <title>Improved Reference Genome for Cyclotella cryptica CCMP332, a Model for Cell Wall Morphogenesis, Salinity Adaptation, and Lipid Production in Diatoms (Bacillariophyta).</title>
        <authorList>
            <person name="Roberts W.R."/>
            <person name="Downey K.M."/>
            <person name="Ruck E.C."/>
            <person name="Traller J.C."/>
            <person name="Alverson A.J."/>
        </authorList>
    </citation>
    <scope>NUCLEOTIDE SEQUENCE [LARGE SCALE GENOMIC DNA]</scope>
    <source>
        <strain evidence="2 3">CCMP332</strain>
    </source>
</reference>
<feature type="region of interest" description="Disordered" evidence="1">
    <location>
        <begin position="1294"/>
        <end position="1317"/>
    </location>
</feature>
<evidence type="ECO:0000313" key="3">
    <source>
        <dbReference type="Proteomes" id="UP001516023"/>
    </source>
</evidence>
<feature type="compositionally biased region" description="Low complexity" evidence="1">
    <location>
        <begin position="734"/>
        <end position="743"/>
    </location>
</feature>
<dbReference type="Pfam" id="PF14312">
    <property type="entry name" value="FG-GAP_2"/>
    <property type="match status" value="5"/>
</dbReference>
<dbReference type="PANTHER" id="PTHR36220:SF1">
    <property type="entry name" value="GAMMA TUBULIN COMPLEX COMPONENT C-TERMINAL DOMAIN-CONTAINING PROTEIN"/>
    <property type="match status" value="1"/>
</dbReference>
<evidence type="ECO:0000313" key="2">
    <source>
        <dbReference type="EMBL" id="KAL3797255.1"/>
    </source>
</evidence>
<feature type="compositionally biased region" description="Polar residues" evidence="1">
    <location>
        <begin position="692"/>
        <end position="710"/>
    </location>
</feature>
<feature type="compositionally biased region" description="Low complexity" evidence="1">
    <location>
        <begin position="550"/>
        <end position="573"/>
    </location>
</feature>
<gene>
    <name evidence="2" type="ORF">HJC23_004547</name>
</gene>
<feature type="compositionally biased region" description="Low complexity" evidence="1">
    <location>
        <begin position="1019"/>
        <end position="1039"/>
    </location>
</feature>
<dbReference type="SUPFAM" id="SSF50965">
    <property type="entry name" value="Galactose oxidase, central domain"/>
    <property type="match status" value="1"/>
</dbReference>
<evidence type="ECO:0000256" key="1">
    <source>
        <dbReference type="SAM" id="MobiDB-lite"/>
    </source>
</evidence>
<feature type="compositionally biased region" description="Pro residues" evidence="1">
    <location>
        <begin position="587"/>
        <end position="601"/>
    </location>
</feature>
<feature type="compositionally biased region" description="Low complexity" evidence="1">
    <location>
        <begin position="755"/>
        <end position="774"/>
    </location>
</feature>
<feature type="region of interest" description="Disordered" evidence="1">
    <location>
        <begin position="847"/>
        <end position="920"/>
    </location>
</feature>
<feature type="compositionally biased region" description="Low complexity" evidence="1">
    <location>
        <begin position="895"/>
        <end position="914"/>
    </location>
</feature>
<protein>
    <submittedName>
        <fullName evidence="2">Uncharacterized protein</fullName>
    </submittedName>
</protein>
<name>A0ABD3QA56_9STRA</name>
<dbReference type="PANTHER" id="PTHR36220">
    <property type="entry name" value="UNNAMED PRODUCT"/>
    <property type="match status" value="1"/>
</dbReference>
<dbReference type="InterPro" id="IPR011043">
    <property type="entry name" value="Gal_Oxase/kelch_b-propeller"/>
</dbReference>
<comment type="caution">
    <text evidence="2">The sequence shown here is derived from an EMBL/GenBank/DDBJ whole genome shotgun (WGS) entry which is preliminary data.</text>
</comment>
<dbReference type="Proteomes" id="UP001516023">
    <property type="component" value="Unassembled WGS sequence"/>
</dbReference>
<dbReference type="EMBL" id="JABMIG020000056">
    <property type="protein sequence ID" value="KAL3797255.1"/>
    <property type="molecule type" value="Genomic_DNA"/>
</dbReference>
<dbReference type="InterPro" id="IPR013517">
    <property type="entry name" value="FG-GAP"/>
</dbReference>
<proteinExistence type="predicted"/>
<keyword evidence="3" id="KW-1185">Reference proteome</keyword>
<feature type="region of interest" description="Disordered" evidence="1">
    <location>
        <begin position="1155"/>
        <end position="1177"/>
    </location>
</feature>
<sequence length="1416" mass="147462">MFTIKANLPEDATKLNLNIGTQNKQKLGLAESVIKVPTVSEFPSPRTRLLQSIGWSQLGGDIDGETAGDESGTSVSLSADGTIVAIGADHNDGTGTDAGHVRMYRWNGASWVQQGADINGDAADDRFGYSVSLSGDGSIVAIGANNNDGNGNNSGRVRVFRWDVSAWVQRGSAIDGEAAGDSSGRSVSLSSDGSTVAIGAYLNDGNGPDSGHVRVYRWNGASWQKLGLDIDGEAEGDNSGRSVSLSGDGSIVAIGAYLNDGNGPDSGHVRVYRWNGANWVQLGGDINGQAAGDNSGCSVSLSDDGLIVAIGARYNDGNGSNSGHVRIHRWNGIAWIQQGNDINGEAAGDDFGWAVSLSSDGSTVAVGADLNNGGGTDSGHVRVYRWNGTVWEQQGLDIDGESADDRSGYAVSLSANGYILAVGAYNNDGVNGVNSGHVRIFSMPLPPSPKPTSQPTPLPTLQPSRKPTLNPTPLPTAQPSRKPTLNPTPLPTAQPSRKPTLPPTPVPTPKPTPSPTKKPTPVPTSEPTVAPTNKPTLAPTKKPTDIPTALPTSMPTKKPTLLPTLSPSTLKPTAMPSNKPTAIPTSQPTPVPTQKPTPVPTKSPTAMPTNMPTPMPTQQPTENPTSPPTSTPTAKPTFLPTLSPTTAKPTTIPTKKPTMIPTVPPTQSPSQMPTAPPTAPPTLTPTKIPSALPTQSPTTLEPTATPTNRPTVFPTASPTLLPTQPPTKIPTPLPTTQTPTVQPSALPSVLQSANPSQSAEPSLSPSLSPTDTLSMAPSMSALPSGRPSLLKSHKPFTVIITITFSIIVTNSCPILCTIRVIVAFKHPITAPYKTAIIMQSSSPSKSFGPSVSPSLSPAAKPSLSPSESISPSGAPSHYPTALRSLPPSVLQSSKPSQSAEPSLSPSLSPTDTLSMAPSMSALPSGRPTLLKSHKPFTVIITITFSIIVTNSCPILCTIRVIVAFKHPITAPYKTAITSAISLAKLQPFQVIWTIMPSLSPSESISPSGAPSHYPTALRSVPPSVSKSSKPSQSAEPSLSPSHSPTDTLSMAPSTSALPSGRPTLLKSVTSPISLAKHKPFTVIITITFSIIVTNSHPILGTIRVIVAFKHPITAPYKTAITSAISLAKLKPFQVIWTISAPSHYPTALPSLPPSVLQSSKPSQSAEPSLSPSLSPTDTLSMAPSMSALPSGRPSLLKSHKPFTVIITITFSIIVTNSSPILCTIRVIVAFKHPITAPFKTAITSAISLAKLKPFQVIWTIITPTALTSLSPSESISPSGAPSHYPTALPSLPPSVLRSTKPSQSAEPSLSPSLSPTDTLSMAPSMSALPSGRPSLLKSHKPFTVIITITFSIIVTNSCPILGTIRVIVAFKHPITAPYKAAITSAISLAKLKPFRVISTISFPIPFTCCNAIIVTI</sequence>
<feature type="compositionally biased region" description="Low complexity" evidence="1">
    <location>
        <begin position="1301"/>
        <end position="1317"/>
    </location>
</feature>
<feature type="compositionally biased region" description="Pro residues" evidence="1">
    <location>
        <begin position="674"/>
        <end position="683"/>
    </location>
</feature>
<feature type="compositionally biased region" description="Low complexity" evidence="1">
    <location>
        <begin position="644"/>
        <end position="661"/>
    </location>
</feature>
<feature type="region of interest" description="Disordered" evidence="1">
    <location>
        <begin position="442"/>
        <end position="787"/>
    </location>
</feature>
<organism evidence="2 3">
    <name type="scientific">Cyclotella cryptica</name>
    <dbReference type="NCBI Taxonomy" id="29204"/>
    <lineage>
        <taxon>Eukaryota</taxon>
        <taxon>Sar</taxon>
        <taxon>Stramenopiles</taxon>
        <taxon>Ochrophyta</taxon>
        <taxon>Bacillariophyta</taxon>
        <taxon>Coscinodiscophyceae</taxon>
        <taxon>Thalassiosirophycidae</taxon>
        <taxon>Stephanodiscales</taxon>
        <taxon>Stephanodiscaceae</taxon>
        <taxon>Cyclotella</taxon>
    </lineage>
</organism>
<feature type="compositionally biased region" description="Pro residues" evidence="1">
    <location>
        <begin position="444"/>
        <end position="460"/>
    </location>
</feature>